<sequence>MPKAEDEMRSPSTELWDLHENAERVCVSEPVDQSCHKEVKHERTRRKISTFRNQATECRGHSVNCT</sequence>
<evidence type="ECO:0000313" key="2">
    <source>
        <dbReference type="Proteomes" id="UP001629113"/>
    </source>
</evidence>
<evidence type="ECO:0000313" key="1">
    <source>
        <dbReference type="EMBL" id="KAL3421388.1"/>
    </source>
</evidence>
<name>A0ABR4PDL6_9HELO</name>
<gene>
    <name evidence="1" type="ORF">PVAG01_07833</name>
</gene>
<proteinExistence type="predicted"/>
<protein>
    <submittedName>
        <fullName evidence="1">Uncharacterized protein</fullName>
    </submittedName>
</protein>
<keyword evidence="2" id="KW-1185">Reference proteome</keyword>
<dbReference type="Proteomes" id="UP001629113">
    <property type="component" value="Unassembled WGS sequence"/>
</dbReference>
<organism evidence="1 2">
    <name type="scientific">Phlyctema vagabunda</name>
    <dbReference type="NCBI Taxonomy" id="108571"/>
    <lineage>
        <taxon>Eukaryota</taxon>
        <taxon>Fungi</taxon>
        <taxon>Dikarya</taxon>
        <taxon>Ascomycota</taxon>
        <taxon>Pezizomycotina</taxon>
        <taxon>Leotiomycetes</taxon>
        <taxon>Helotiales</taxon>
        <taxon>Dermateaceae</taxon>
        <taxon>Phlyctema</taxon>
    </lineage>
</organism>
<reference evidence="1 2" key="1">
    <citation type="submission" date="2024-06" db="EMBL/GenBank/DDBJ databases">
        <title>Complete genome of Phlyctema vagabunda strain 19-DSS-EL-015.</title>
        <authorList>
            <person name="Fiorenzani C."/>
        </authorList>
    </citation>
    <scope>NUCLEOTIDE SEQUENCE [LARGE SCALE GENOMIC DNA]</scope>
    <source>
        <strain evidence="1 2">19-DSS-EL-015</strain>
    </source>
</reference>
<comment type="caution">
    <text evidence="1">The sequence shown here is derived from an EMBL/GenBank/DDBJ whole genome shotgun (WGS) entry which is preliminary data.</text>
</comment>
<accession>A0ABR4PDL6</accession>
<dbReference type="EMBL" id="JBFCZG010000006">
    <property type="protein sequence ID" value="KAL3421388.1"/>
    <property type="molecule type" value="Genomic_DNA"/>
</dbReference>